<organism evidence="1 2">
    <name type="scientific">Streptomyces venezuelae</name>
    <dbReference type="NCBI Taxonomy" id="54571"/>
    <lineage>
        <taxon>Bacteria</taxon>
        <taxon>Bacillati</taxon>
        <taxon>Actinomycetota</taxon>
        <taxon>Actinomycetes</taxon>
        <taxon>Kitasatosporales</taxon>
        <taxon>Streptomycetaceae</taxon>
        <taxon>Streptomyces</taxon>
    </lineage>
</organism>
<name>A0A5P2DKX9_STRVZ</name>
<evidence type="ECO:0000313" key="2">
    <source>
        <dbReference type="Proteomes" id="UP000324101"/>
    </source>
</evidence>
<dbReference type="EMBL" id="CP029189">
    <property type="protein sequence ID" value="QES54818.1"/>
    <property type="molecule type" value="Genomic_DNA"/>
</dbReference>
<reference evidence="1 2" key="1">
    <citation type="submission" date="2018-05" db="EMBL/GenBank/DDBJ databases">
        <title>Streptomyces venezuelae.</title>
        <authorList>
            <person name="Kim W."/>
            <person name="Lee N."/>
            <person name="Cho B.-K."/>
        </authorList>
    </citation>
    <scope>NUCLEOTIDE SEQUENCE [LARGE SCALE GENOMIC DNA]</scope>
    <source>
        <strain evidence="1 2">ATCC 21018</strain>
    </source>
</reference>
<sequence length="153" mass="16681">MMSVRRKRITIWLAATAAAATLTFGGWYAYQVSAAMVGTLGVPCDRAAKFVRAAELPAGTHDRRCTTGQWLSISYELDFRAPREETEAWLRASYPDTEPSREYCSGADACANPQQKPVPASDKDGHRLADGVGVELDYEDGGVAHVRVSGWTI</sequence>
<gene>
    <name evidence="1" type="ORF">DEJ51_11760</name>
</gene>
<protein>
    <submittedName>
        <fullName evidence="1">Uncharacterized protein</fullName>
    </submittedName>
</protein>
<dbReference type="OrthoDB" id="4221180at2"/>
<proteinExistence type="predicted"/>
<dbReference type="Proteomes" id="UP000324101">
    <property type="component" value="Chromosome"/>
</dbReference>
<accession>A0A5P2DKX9</accession>
<dbReference type="RefSeq" id="WP_150257556.1">
    <property type="nucleotide sequence ID" value="NZ_CP029189.1"/>
</dbReference>
<dbReference type="AlphaFoldDB" id="A0A5P2DKX9"/>
<evidence type="ECO:0000313" key="1">
    <source>
        <dbReference type="EMBL" id="QES54818.1"/>
    </source>
</evidence>